<evidence type="ECO:0000256" key="8">
    <source>
        <dbReference type="ARBA" id="ARBA00023180"/>
    </source>
</evidence>
<evidence type="ECO:0000259" key="12">
    <source>
        <dbReference type="PROSITE" id="PS50262"/>
    </source>
</evidence>
<proteinExistence type="predicted"/>
<evidence type="ECO:0000256" key="9">
    <source>
        <dbReference type="ARBA" id="ARBA00023224"/>
    </source>
</evidence>
<comment type="subcellular location">
    <subcellularLocation>
        <location evidence="1">Cell membrane</location>
        <topology evidence="1">Multi-pass membrane protein</topology>
    </subcellularLocation>
</comment>
<evidence type="ECO:0000256" key="1">
    <source>
        <dbReference type="ARBA" id="ARBA00004651"/>
    </source>
</evidence>
<feature type="transmembrane region" description="Helical" evidence="11">
    <location>
        <begin position="145"/>
        <end position="165"/>
    </location>
</feature>
<evidence type="ECO:0000256" key="10">
    <source>
        <dbReference type="SAM" id="MobiDB-lite"/>
    </source>
</evidence>
<dbReference type="GO" id="GO:0019957">
    <property type="term" value="F:C-C chemokine binding"/>
    <property type="evidence" value="ECO:0007669"/>
    <property type="project" value="TreeGrafter"/>
</dbReference>
<keyword evidence="3 11" id="KW-0812">Transmembrane</keyword>
<feature type="transmembrane region" description="Helical" evidence="11">
    <location>
        <begin position="105"/>
        <end position="124"/>
    </location>
</feature>
<dbReference type="Proteomes" id="UP000515150">
    <property type="component" value="Chromosome 24"/>
</dbReference>
<keyword evidence="9" id="KW-0807">Transducer</keyword>
<name>A0A6P7LVD6_BETSP</name>
<evidence type="ECO:0000256" key="2">
    <source>
        <dbReference type="ARBA" id="ARBA00022475"/>
    </source>
</evidence>
<evidence type="ECO:0000313" key="14">
    <source>
        <dbReference type="RefSeq" id="XP_028997884.1"/>
    </source>
</evidence>
<dbReference type="Gene3D" id="1.20.1070.10">
    <property type="entry name" value="Rhodopsin 7-helix transmembrane proteins"/>
    <property type="match status" value="1"/>
</dbReference>
<keyword evidence="8" id="KW-0325">Glycoprotein</keyword>
<feature type="transmembrane region" description="Helical" evidence="11">
    <location>
        <begin position="185"/>
        <end position="207"/>
    </location>
</feature>
<gene>
    <name evidence="14" type="primary">LOC114850079</name>
</gene>
<evidence type="ECO:0000256" key="11">
    <source>
        <dbReference type="SAM" id="Phobius"/>
    </source>
</evidence>
<dbReference type="InParanoid" id="A0A6P7LVD6"/>
<evidence type="ECO:0000256" key="6">
    <source>
        <dbReference type="ARBA" id="ARBA00023136"/>
    </source>
</evidence>
<evidence type="ECO:0000256" key="4">
    <source>
        <dbReference type="ARBA" id="ARBA00022989"/>
    </source>
</evidence>
<dbReference type="GO" id="GO:0004974">
    <property type="term" value="F:leukotriene receptor activity"/>
    <property type="evidence" value="ECO:0007669"/>
    <property type="project" value="UniProtKB-ARBA"/>
</dbReference>
<keyword evidence="13" id="KW-1185">Reference proteome</keyword>
<dbReference type="GO" id="GO:0006955">
    <property type="term" value="P:immune response"/>
    <property type="evidence" value="ECO:0007669"/>
    <property type="project" value="TreeGrafter"/>
</dbReference>
<feature type="domain" description="G-protein coupled receptors family 1 profile" evidence="12">
    <location>
        <begin position="46"/>
        <end position="284"/>
    </location>
</feature>
<organism evidence="13 14">
    <name type="scientific">Betta splendens</name>
    <name type="common">Siamese fighting fish</name>
    <dbReference type="NCBI Taxonomy" id="158456"/>
    <lineage>
        <taxon>Eukaryota</taxon>
        <taxon>Metazoa</taxon>
        <taxon>Chordata</taxon>
        <taxon>Craniata</taxon>
        <taxon>Vertebrata</taxon>
        <taxon>Euteleostomi</taxon>
        <taxon>Actinopterygii</taxon>
        <taxon>Neopterygii</taxon>
        <taxon>Teleostei</taxon>
        <taxon>Neoteleostei</taxon>
        <taxon>Acanthomorphata</taxon>
        <taxon>Anabantaria</taxon>
        <taxon>Anabantiformes</taxon>
        <taxon>Anabantoidei</taxon>
        <taxon>Osphronemidae</taxon>
        <taxon>Betta</taxon>
    </lineage>
</organism>
<feature type="transmembrane region" description="Helical" evidence="11">
    <location>
        <begin position="30"/>
        <end position="53"/>
    </location>
</feature>
<dbReference type="RefSeq" id="XP_028997884.1">
    <property type="nucleotide sequence ID" value="XM_029142051.2"/>
</dbReference>
<dbReference type="GO" id="GO:0060326">
    <property type="term" value="P:cell chemotaxis"/>
    <property type="evidence" value="ECO:0007669"/>
    <property type="project" value="TreeGrafter"/>
</dbReference>
<reference evidence="14" key="1">
    <citation type="submission" date="2025-08" db="UniProtKB">
        <authorList>
            <consortium name="RefSeq"/>
        </authorList>
    </citation>
    <scope>IDENTIFICATION</scope>
</reference>
<keyword evidence="4 11" id="KW-1133">Transmembrane helix</keyword>
<dbReference type="OrthoDB" id="5968937at2759"/>
<dbReference type="GO" id="GO:0009897">
    <property type="term" value="C:external side of plasma membrane"/>
    <property type="evidence" value="ECO:0007669"/>
    <property type="project" value="TreeGrafter"/>
</dbReference>
<feature type="transmembrane region" description="Helical" evidence="11">
    <location>
        <begin position="74"/>
        <end position="93"/>
    </location>
</feature>
<dbReference type="KEGG" id="bspl:114850079"/>
<dbReference type="PANTHER" id="PTHR10489:SF946">
    <property type="entry name" value="LEUKOTRIENE B4 RECEPTOR 1-LIKE"/>
    <property type="match status" value="1"/>
</dbReference>
<keyword evidence="6 11" id="KW-0472">Membrane</keyword>
<feature type="transmembrane region" description="Helical" evidence="11">
    <location>
        <begin position="228"/>
        <end position="249"/>
    </location>
</feature>
<dbReference type="GO" id="GO:0007204">
    <property type="term" value="P:positive regulation of cytosolic calcium ion concentration"/>
    <property type="evidence" value="ECO:0007669"/>
    <property type="project" value="TreeGrafter"/>
</dbReference>
<keyword evidence="7" id="KW-0675">Receptor</keyword>
<evidence type="ECO:0000256" key="7">
    <source>
        <dbReference type="ARBA" id="ARBA00023170"/>
    </source>
</evidence>
<dbReference type="FunFam" id="1.20.1070.10:FF:000109">
    <property type="entry name" value="Leukotriene B4 receptor"/>
    <property type="match status" value="1"/>
</dbReference>
<keyword evidence="2" id="KW-1003">Cell membrane</keyword>
<dbReference type="GO" id="GO:0019722">
    <property type="term" value="P:calcium-mediated signaling"/>
    <property type="evidence" value="ECO:0007669"/>
    <property type="project" value="TreeGrafter"/>
</dbReference>
<keyword evidence="5" id="KW-0297">G-protein coupled receptor</keyword>
<dbReference type="SUPFAM" id="SSF81321">
    <property type="entry name" value="Family A G protein-coupled receptor-like"/>
    <property type="match status" value="1"/>
</dbReference>
<evidence type="ECO:0000256" key="3">
    <source>
        <dbReference type="ARBA" id="ARBA00022692"/>
    </source>
</evidence>
<dbReference type="AlphaFoldDB" id="A0A6P7LVD6"/>
<feature type="compositionally biased region" description="Low complexity" evidence="10">
    <location>
        <begin position="9"/>
        <end position="24"/>
    </location>
</feature>
<dbReference type="PROSITE" id="PS50262">
    <property type="entry name" value="G_PROTEIN_RECEP_F1_2"/>
    <property type="match status" value="1"/>
</dbReference>
<feature type="transmembrane region" description="Helical" evidence="11">
    <location>
        <begin position="269"/>
        <end position="287"/>
    </location>
</feature>
<evidence type="ECO:0000313" key="13">
    <source>
        <dbReference type="Proteomes" id="UP000515150"/>
    </source>
</evidence>
<dbReference type="PRINTS" id="PR00237">
    <property type="entry name" value="GPCRRHODOPSN"/>
</dbReference>
<feature type="region of interest" description="Disordered" evidence="10">
    <location>
        <begin position="1"/>
        <end position="24"/>
    </location>
</feature>
<dbReference type="InterPro" id="IPR000276">
    <property type="entry name" value="GPCR_Rhodpsn"/>
</dbReference>
<accession>A0A6P7LVD6</accession>
<protein>
    <submittedName>
        <fullName evidence="14">Leukotriene B4 receptor 1-like</fullName>
    </submittedName>
</protein>
<evidence type="ECO:0000256" key="5">
    <source>
        <dbReference type="ARBA" id="ARBA00023040"/>
    </source>
</evidence>
<dbReference type="InterPro" id="IPR017452">
    <property type="entry name" value="GPCR_Rhodpsn_7TM"/>
</dbReference>
<dbReference type="Pfam" id="PF00001">
    <property type="entry name" value="7tm_1"/>
    <property type="match status" value="1"/>
</dbReference>
<dbReference type="GO" id="GO:0016493">
    <property type="term" value="F:C-C chemokine receptor activity"/>
    <property type="evidence" value="ECO:0007669"/>
    <property type="project" value="TreeGrafter"/>
</dbReference>
<dbReference type="InterPro" id="IPR050119">
    <property type="entry name" value="CCR1-9-like"/>
</dbReference>
<sequence length="298" mass="32976">MEQITSTVGPSNISSSPGNPSPGSWDSSGLAPAVLLSFCFLLGLPGNISVILLKSKWQHMSSLSQTLMLNLAMADILCLLTLPLWIYALLFGWTFSLAACKTLSYLVYCSIYSSLLTVTTLSVQRYLQVVYLQRSLNLTGQRWQLVLWLAALILASPALVVDELITDQQWPRCRPPSSEAQMLPLLLTETCIGSVSLFIVVFSYICIQRKVSQGALFNRPQTSRLISSIIVTFVVLWMPYLMVNVLGVLGFTLSNSNLLTFWMKSSDVFGALIFLNTCVNPLLYAFASCTMCQKNVQE</sequence>
<dbReference type="PANTHER" id="PTHR10489">
    <property type="entry name" value="CELL ADHESION MOLECULE"/>
    <property type="match status" value="1"/>
</dbReference>
<dbReference type="GeneID" id="114850079"/>